<sequence>LPVGGDGSRATRGWRAGEDDERYFFSSSSFFFSFFNRPLTVNFSLNQPPTAEIDRRQSILAVPPGGGRSAYRSATGPVRTERYRALPLGKENLAATNC</sequence>
<dbReference type="AlphaFoldDB" id="A0A426ZFX6"/>
<reference evidence="1 2" key="1">
    <citation type="journal article" date="2014" name="Agronomy (Basel)">
        <title>A Draft Genome Sequence for Ensete ventricosum, the Drought-Tolerant Tree Against Hunger.</title>
        <authorList>
            <person name="Harrison J."/>
            <person name="Moore K.A."/>
            <person name="Paszkiewicz K."/>
            <person name="Jones T."/>
            <person name="Grant M."/>
            <person name="Ambacheew D."/>
            <person name="Muzemil S."/>
            <person name="Studholme D.J."/>
        </authorList>
    </citation>
    <scope>NUCLEOTIDE SEQUENCE [LARGE SCALE GENOMIC DNA]</scope>
</reference>
<name>A0A426ZFX6_ENSVE</name>
<accession>A0A426ZFX6</accession>
<evidence type="ECO:0000313" key="2">
    <source>
        <dbReference type="Proteomes" id="UP000287651"/>
    </source>
</evidence>
<comment type="caution">
    <text evidence="1">The sequence shown here is derived from an EMBL/GenBank/DDBJ whole genome shotgun (WGS) entry which is preliminary data.</text>
</comment>
<proteinExistence type="predicted"/>
<protein>
    <submittedName>
        <fullName evidence="1">Uncharacterized protein</fullName>
    </submittedName>
</protein>
<organism evidence="1 2">
    <name type="scientific">Ensete ventricosum</name>
    <name type="common">Abyssinian banana</name>
    <name type="synonym">Musa ensete</name>
    <dbReference type="NCBI Taxonomy" id="4639"/>
    <lineage>
        <taxon>Eukaryota</taxon>
        <taxon>Viridiplantae</taxon>
        <taxon>Streptophyta</taxon>
        <taxon>Embryophyta</taxon>
        <taxon>Tracheophyta</taxon>
        <taxon>Spermatophyta</taxon>
        <taxon>Magnoliopsida</taxon>
        <taxon>Liliopsida</taxon>
        <taxon>Zingiberales</taxon>
        <taxon>Musaceae</taxon>
        <taxon>Ensete</taxon>
    </lineage>
</organism>
<dbReference type="Proteomes" id="UP000287651">
    <property type="component" value="Unassembled WGS sequence"/>
</dbReference>
<gene>
    <name evidence="1" type="ORF">B296_00038662</name>
</gene>
<feature type="non-terminal residue" evidence="1">
    <location>
        <position position="1"/>
    </location>
</feature>
<dbReference type="EMBL" id="AMZH03006814">
    <property type="protein sequence ID" value="RRT62877.1"/>
    <property type="molecule type" value="Genomic_DNA"/>
</dbReference>
<evidence type="ECO:0000313" key="1">
    <source>
        <dbReference type="EMBL" id="RRT62877.1"/>
    </source>
</evidence>